<feature type="transmembrane region" description="Helical" evidence="9">
    <location>
        <begin position="12"/>
        <end position="32"/>
    </location>
</feature>
<comment type="caution">
    <text evidence="11">The sequence shown here is derived from an EMBL/GenBank/DDBJ whole genome shotgun (WGS) entry which is preliminary data.</text>
</comment>
<dbReference type="InterPro" id="IPR050901">
    <property type="entry name" value="BP-dep_ABC_trans_perm"/>
</dbReference>
<organism evidence="11">
    <name type="scientific">Aerophobetes bacterium</name>
    <dbReference type="NCBI Taxonomy" id="2030807"/>
    <lineage>
        <taxon>Bacteria</taxon>
        <taxon>Candidatus Aerophobota</taxon>
    </lineage>
</organism>
<dbReference type="Pfam" id="PF00528">
    <property type="entry name" value="BPD_transp_1"/>
    <property type="match status" value="1"/>
</dbReference>
<evidence type="ECO:0000256" key="4">
    <source>
        <dbReference type="ARBA" id="ARBA00022475"/>
    </source>
</evidence>
<feature type="transmembrane region" description="Helical" evidence="9">
    <location>
        <begin position="183"/>
        <end position="208"/>
    </location>
</feature>
<keyword evidence="3 9" id="KW-0813">Transport</keyword>
<feature type="domain" description="ABC transmembrane type-1" evidence="10">
    <location>
        <begin position="71"/>
        <end position="261"/>
    </location>
</feature>
<evidence type="ECO:0000256" key="6">
    <source>
        <dbReference type="ARBA" id="ARBA00022692"/>
    </source>
</evidence>
<evidence type="ECO:0000256" key="3">
    <source>
        <dbReference type="ARBA" id="ARBA00022448"/>
    </source>
</evidence>
<dbReference type="InterPro" id="IPR035906">
    <property type="entry name" value="MetI-like_sf"/>
</dbReference>
<evidence type="ECO:0000313" key="11">
    <source>
        <dbReference type="EMBL" id="HDN85334.1"/>
    </source>
</evidence>
<dbReference type="AlphaFoldDB" id="A0A7V0N080"/>
<evidence type="ECO:0000256" key="7">
    <source>
        <dbReference type="ARBA" id="ARBA00022989"/>
    </source>
</evidence>
<dbReference type="InterPro" id="IPR000515">
    <property type="entry name" value="MetI-like"/>
</dbReference>
<dbReference type="GO" id="GO:0055085">
    <property type="term" value="P:transmembrane transport"/>
    <property type="evidence" value="ECO:0007669"/>
    <property type="project" value="InterPro"/>
</dbReference>
<accession>A0A7V0N080</accession>
<dbReference type="GO" id="GO:0005886">
    <property type="term" value="C:plasma membrane"/>
    <property type="evidence" value="ECO:0007669"/>
    <property type="project" value="UniProtKB-SubCell"/>
</dbReference>
<dbReference type="Gene3D" id="1.10.3720.10">
    <property type="entry name" value="MetI-like"/>
    <property type="match status" value="1"/>
</dbReference>
<evidence type="ECO:0000256" key="2">
    <source>
        <dbReference type="ARBA" id="ARBA00009047"/>
    </source>
</evidence>
<dbReference type="SUPFAM" id="SSF161098">
    <property type="entry name" value="MetI-like"/>
    <property type="match status" value="1"/>
</dbReference>
<feature type="transmembrane region" description="Helical" evidence="9">
    <location>
        <begin position="71"/>
        <end position="96"/>
    </location>
</feature>
<feature type="transmembrane region" description="Helical" evidence="9">
    <location>
        <begin position="108"/>
        <end position="129"/>
    </location>
</feature>
<comment type="subcellular location">
    <subcellularLocation>
        <location evidence="1 9">Cell membrane</location>
        <topology evidence="1 9">Multi-pass membrane protein</topology>
    </subcellularLocation>
</comment>
<dbReference type="CDD" id="cd06261">
    <property type="entry name" value="TM_PBP2"/>
    <property type="match status" value="1"/>
</dbReference>
<gene>
    <name evidence="11" type="ORF">ENG47_06245</name>
</gene>
<comment type="similarity">
    <text evidence="2">Belongs to the binding-protein-dependent transport system permease family. MalFG subfamily.</text>
</comment>
<proteinExistence type="inferred from homology"/>
<dbReference type="PANTHER" id="PTHR32243:SF50">
    <property type="entry name" value="MALTOSE_MALTODEXTRIN TRANSPORT SYSTEM PERMEASE PROTEIN MALG"/>
    <property type="match status" value="1"/>
</dbReference>
<dbReference type="PROSITE" id="PS50928">
    <property type="entry name" value="ABC_TM1"/>
    <property type="match status" value="1"/>
</dbReference>
<evidence type="ECO:0000256" key="8">
    <source>
        <dbReference type="ARBA" id="ARBA00023136"/>
    </source>
</evidence>
<reference evidence="11" key="1">
    <citation type="journal article" date="2020" name="mSystems">
        <title>Genome- and Community-Level Interaction Insights into Carbon Utilization and Element Cycling Functions of Hydrothermarchaeota in Hydrothermal Sediment.</title>
        <authorList>
            <person name="Zhou Z."/>
            <person name="Liu Y."/>
            <person name="Xu W."/>
            <person name="Pan J."/>
            <person name="Luo Z.H."/>
            <person name="Li M."/>
        </authorList>
    </citation>
    <scope>NUCLEOTIDE SEQUENCE [LARGE SCALE GENOMIC DNA]</scope>
    <source>
        <strain evidence="11">HyVt-219</strain>
    </source>
</reference>
<keyword evidence="7 9" id="KW-1133">Transmembrane helix</keyword>
<dbReference type="EMBL" id="DRBC01000377">
    <property type="protein sequence ID" value="HDN85334.1"/>
    <property type="molecule type" value="Genomic_DNA"/>
</dbReference>
<feature type="transmembrane region" description="Helical" evidence="9">
    <location>
        <begin position="240"/>
        <end position="261"/>
    </location>
</feature>
<evidence type="ECO:0000256" key="9">
    <source>
        <dbReference type="RuleBase" id="RU363032"/>
    </source>
</evidence>
<dbReference type="Proteomes" id="UP000885660">
    <property type="component" value="Unassembled WGS sequence"/>
</dbReference>
<keyword evidence="6 9" id="KW-0812">Transmembrane</keyword>
<keyword evidence="5" id="KW-0762">Sugar transport</keyword>
<name>A0A7V0N080_UNCAE</name>
<protein>
    <submittedName>
        <fullName evidence="11">Carbohydrate ABC transporter permease</fullName>
    </submittedName>
</protein>
<dbReference type="PANTHER" id="PTHR32243">
    <property type="entry name" value="MALTOSE TRANSPORT SYSTEM PERMEASE-RELATED"/>
    <property type="match status" value="1"/>
</dbReference>
<feature type="transmembrane region" description="Helical" evidence="9">
    <location>
        <begin position="141"/>
        <end position="162"/>
    </location>
</feature>
<evidence type="ECO:0000256" key="1">
    <source>
        <dbReference type="ARBA" id="ARBA00004651"/>
    </source>
</evidence>
<evidence type="ECO:0000256" key="5">
    <source>
        <dbReference type="ARBA" id="ARBA00022597"/>
    </source>
</evidence>
<evidence type="ECO:0000259" key="10">
    <source>
        <dbReference type="PROSITE" id="PS50928"/>
    </source>
</evidence>
<keyword evidence="8 9" id="KW-0472">Membrane</keyword>
<keyword evidence="4" id="KW-1003">Cell membrane</keyword>
<sequence length="276" mass="30646">MLKRPLPIQILLYALLALVILIFVGPIIWTVLLSVRPAVTNRTVPPTLIFKPTLKYFYYCFVNPGVSLNYLISSLIVASAATALSLPFSILAAYAFSRFRFPGRKFLMFYYLGLFLGPPVVFLIPYFLIMSRIGWVGTYQSMVVIYQTFTIPFSVLVIKSFFDEVPVVLEEAAMVDGANRFGALIRVVIPISLPGIIVSSMFAFVFSWNNGIFPLVLSGQFTKPLPVGTLNFFATTGVNWNYIAATSMVTMLPPMLIFLALGKYIVRGLTFGAVKG</sequence>